<dbReference type="PANTHER" id="PTHR33164:SF103">
    <property type="entry name" value="REGULATORY PROTEIN MARR"/>
    <property type="match status" value="1"/>
</dbReference>
<keyword evidence="2" id="KW-0238">DNA-binding</keyword>
<reference evidence="2 3" key="1">
    <citation type="submission" date="2017-02" db="EMBL/GenBank/DDBJ databases">
        <authorList>
            <person name="Peterson S.W."/>
        </authorList>
    </citation>
    <scope>NUCLEOTIDE SEQUENCE [LARGE SCALE GENOMIC DNA]</scope>
    <source>
        <strain evidence="2 3">USBA 369</strain>
    </source>
</reference>
<dbReference type="PANTHER" id="PTHR33164">
    <property type="entry name" value="TRANSCRIPTIONAL REGULATOR, MARR FAMILY"/>
    <property type="match status" value="1"/>
</dbReference>
<evidence type="ECO:0000313" key="3">
    <source>
        <dbReference type="Proteomes" id="UP000190135"/>
    </source>
</evidence>
<dbReference type="STRING" id="1365950.SAMN05428963_10373"/>
<keyword evidence="3" id="KW-1185">Reference proteome</keyword>
<dbReference type="GO" id="GO:0003700">
    <property type="term" value="F:DNA-binding transcription factor activity"/>
    <property type="evidence" value="ECO:0007669"/>
    <property type="project" value="InterPro"/>
</dbReference>
<dbReference type="GO" id="GO:0006950">
    <property type="term" value="P:response to stress"/>
    <property type="evidence" value="ECO:0007669"/>
    <property type="project" value="TreeGrafter"/>
</dbReference>
<dbReference type="EMBL" id="FUXL01000003">
    <property type="protein sequence ID" value="SJZ79841.1"/>
    <property type="molecule type" value="Genomic_DNA"/>
</dbReference>
<dbReference type="RefSeq" id="WP_078707196.1">
    <property type="nucleotide sequence ID" value="NZ_FUXL01000003.1"/>
</dbReference>
<dbReference type="Pfam" id="PF12802">
    <property type="entry name" value="MarR_2"/>
    <property type="match status" value="1"/>
</dbReference>
<feature type="domain" description="HTH marR-type" evidence="1">
    <location>
        <begin position="1"/>
        <end position="135"/>
    </location>
</feature>
<dbReference type="Proteomes" id="UP000190135">
    <property type="component" value="Unassembled WGS sequence"/>
</dbReference>
<dbReference type="GO" id="GO:0003677">
    <property type="term" value="F:DNA binding"/>
    <property type="evidence" value="ECO:0007669"/>
    <property type="project" value="UniProtKB-KW"/>
</dbReference>
<dbReference type="Gene3D" id="1.10.10.10">
    <property type="entry name" value="Winged helix-like DNA-binding domain superfamily/Winged helix DNA-binding domain"/>
    <property type="match status" value="1"/>
</dbReference>
<dbReference type="PROSITE" id="PS50995">
    <property type="entry name" value="HTH_MARR_2"/>
    <property type="match status" value="1"/>
</dbReference>
<dbReference type="InterPro" id="IPR039422">
    <property type="entry name" value="MarR/SlyA-like"/>
</dbReference>
<proteinExistence type="predicted"/>
<dbReference type="AlphaFoldDB" id="A0A1T4NKL8"/>
<gene>
    <name evidence="2" type="ORF">SAMN05428963_10373</name>
</gene>
<dbReference type="InterPro" id="IPR000835">
    <property type="entry name" value="HTH_MarR-typ"/>
</dbReference>
<protein>
    <submittedName>
        <fullName evidence="2">DNA-binding transcriptional regulator, MarR family</fullName>
    </submittedName>
</protein>
<dbReference type="SMART" id="SM00347">
    <property type="entry name" value="HTH_MARR"/>
    <property type="match status" value="1"/>
</dbReference>
<name>A0A1T4NKL8_9HYPH</name>
<evidence type="ECO:0000259" key="1">
    <source>
        <dbReference type="PROSITE" id="PS50995"/>
    </source>
</evidence>
<evidence type="ECO:0000313" key="2">
    <source>
        <dbReference type="EMBL" id="SJZ79841.1"/>
    </source>
</evidence>
<dbReference type="OrthoDB" id="8781857at2"/>
<organism evidence="2 3">
    <name type="scientific">Consotaella salsifontis</name>
    <dbReference type="NCBI Taxonomy" id="1365950"/>
    <lineage>
        <taxon>Bacteria</taxon>
        <taxon>Pseudomonadati</taxon>
        <taxon>Pseudomonadota</taxon>
        <taxon>Alphaproteobacteria</taxon>
        <taxon>Hyphomicrobiales</taxon>
        <taxon>Aurantimonadaceae</taxon>
        <taxon>Consotaella</taxon>
    </lineage>
</organism>
<sequence>MSNTVELLGRAIKELQTRHHRALDSRLTMIGSSLAQWDALRAIAHCPGASSHALARYTFQTDQSFGALVARLVDKGLVSRSAGRGRALAYSLTESGEAMFEHGRSIVEDVLTQSFAPLGEDERKHLAHLLDRLLETSD</sequence>
<dbReference type="SUPFAM" id="SSF46785">
    <property type="entry name" value="Winged helix' DNA-binding domain"/>
    <property type="match status" value="1"/>
</dbReference>
<accession>A0A1T4NKL8</accession>
<dbReference type="InterPro" id="IPR036390">
    <property type="entry name" value="WH_DNA-bd_sf"/>
</dbReference>
<dbReference type="InterPro" id="IPR036388">
    <property type="entry name" value="WH-like_DNA-bd_sf"/>
</dbReference>